<comment type="caution">
    <text evidence="2">The sequence shown here is derived from an EMBL/GenBank/DDBJ whole genome shotgun (WGS) entry which is preliminary data.</text>
</comment>
<evidence type="ECO:0000313" key="2">
    <source>
        <dbReference type="EMBL" id="PRQ06651.1"/>
    </source>
</evidence>
<reference evidence="2 3" key="1">
    <citation type="submission" date="2018-03" db="EMBL/GenBank/DDBJ databases">
        <title>Draft Genome Sequences of the Obligatory Marine Myxobacteria Enhygromyxa salina SWB007.</title>
        <authorList>
            <person name="Poehlein A."/>
            <person name="Moghaddam J.A."/>
            <person name="Harms H."/>
            <person name="Alanjari M."/>
            <person name="Koenig G.M."/>
            <person name="Daniel R."/>
            <person name="Schaeberle T.F."/>
        </authorList>
    </citation>
    <scope>NUCLEOTIDE SEQUENCE [LARGE SCALE GENOMIC DNA]</scope>
    <source>
        <strain evidence="2 3">SWB007</strain>
    </source>
</reference>
<organism evidence="2 3">
    <name type="scientific">Enhygromyxa salina</name>
    <dbReference type="NCBI Taxonomy" id="215803"/>
    <lineage>
        <taxon>Bacteria</taxon>
        <taxon>Pseudomonadati</taxon>
        <taxon>Myxococcota</taxon>
        <taxon>Polyangia</taxon>
        <taxon>Nannocystales</taxon>
        <taxon>Nannocystaceae</taxon>
        <taxon>Enhygromyxa</taxon>
    </lineage>
</organism>
<gene>
    <name evidence="2" type="ORF">ENSA7_35270</name>
</gene>
<accession>A0A2S9YNI6</accession>
<dbReference type="AlphaFoldDB" id="A0A2S9YNI6"/>
<dbReference type="EMBL" id="PVNL01000069">
    <property type="protein sequence ID" value="PRQ06651.1"/>
    <property type="molecule type" value="Genomic_DNA"/>
</dbReference>
<dbReference type="PROSITE" id="PS51257">
    <property type="entry name" value="PROKAR_LIPOPROTEIN"/>
    <property type="match status" value="1"/>
</dbReference>
<evidence type="ECO:0000313" key="3">
    <source>
        <dbReference type="Proteomes" id="UP000238823"/>
    </source>
</evidence>
<dbReference type="Proteomes" id="UP000238823">
    <property type="component" value="Unassembled WGS sequence"/>
</dbReference>
<feature type="compositionally biased region" description="Acidic residues" evidence="1">
    <location>
        <begin position="44"/>
        <end position="58"/>
    </location>
</feature>
<protein>
    <submittedName>
        <fullName evidence="2">Uncharacterized protein</fullName>
    </submittedName>
</protein>
<evidence type="ECO:0000256" key="1">
    <source>
        <dbReference type="SAM" id="MobiDB-lite"/>
    </source>
</evidence>
<sequence length="451" mass="46648">MRNSGTTITMVITSYLLGGCLVLKDGNLEGGDEDTTGAPGDGDGSSDSDGGGDGDGDQEPPVPISIDGDGCQAGLDILLILDNSGSMGKKQALLAGALFDPLLSSLELDGLDWRLAVTTTDIGGNPWCVPNGNPPEDGHFQLRSCNEHLDDFVFNGETDARDIACNDICAYPPGKIHTLETTTADDPQPASRPWLERIGGKSNLSMDLDPVAAALCLVPQGINGCGYEQPLEAMAAALELATTPGNAESGFLRDEAGLLVVIVTDEADCSFADESIFLPEGERTFWSDPNDAFPTSAVCWNAGVSCTGDPSGYDDCVAADFDVHGSPTAPALAVLRPVAGYIDVLRQIEQQKRALDPGADVSVLVISGVGTDGELHYGTAAGDEAFEYSFGIGPGCEAAAVGGGESVQAVPPVRLREVGEAMSSEALASICASSYFDALSGVYDRLLGACE</sequence>
<proteinExistence type="predicted"/>
<dbReference type="RefSeq" id="WP_106090505.1">
    <property type="nucleotide sequence ID" value="NZ_PVNL01000069.1"/>
</dbReference>
<name>A0A2S9YNI6_9BACT</name>
<feature type="region of interest" description="Disordered" evidence="1">
    <location>
        <begin position="28"/>
        <end position="67"/>
    </location>
</feature>